<dbReference type="InterPro" id="IPR011711">
    <property type="entry name" value="GntR_C"/>
</dbReference>
<reference evidence="5" key="3">
    <citation type="submission" date="2022-12" db="EMBL/GenBank/DDBJ databases">
        <authorList>
            <person name="Sun Q."/>
            <person name="Zhou Y."/>
        </authorList>
    </citation>
    <scope>NUCLEOTIDE SEQUENCE</scope>
    <source>
        <strain evidence="5">CGMCC 1.15034</strain>
    </source>
</reference>
<organism evidence="5 8">
    <name type="scientific">Bradyrhizobium guangdongense</name>
    <dbReference type="NCBI Taxonomy" id="1325090"/>
    <lineage>
        <taxon>Bacteria</taxon>
        <taxon>Pseudomonadati</taxon>
        <taxon>Pseudomonadota</taxon>
        <taxon>Alphaproteobacteria</taxon>
        <taxon>Hyphomicrobiales</taxon>
        <taxon>Nitrobacteraceae</taxon>
        <taxon>Bradyrhizobium</taxon>
    </lineage>
</organism>
<dbReference type="Pfam" id="PF00392">
    <property type="entry name" value="GntR"/>
    <property type="match status" value="1"/>
</dbReference>
<keyword evidence="3" id="KW-0804">Transcription</keyword>
<accession>A0A410VIZ5</accession>
<feature type="domain" description="HTH gntR-type" evidence="4">
    <location>
        <begin position="10"/>
        <end position="77"/>
    </location>
</feature>
<gene>
    <name evidence="5" type="ORF">GCM10010987_44630</name>
    <name evidence="6" type="ORF">XH86_35840</name>
</gene>
<keyword evidence="1" id="KW-0805">Transcription regulation</keyword>
<evidence type="ECO:0000256" key="1">
    <source>
        <dbReference type="ARBA" id="ARBA00023015"/>
    </source>
</evidence>
<dbReference type="SUPFAM" id="SSF48008">
    <property type="entry name" value="GntR ligand-binding domain-like"/>
    <property type="match status" value="1"/>
</dbReference>
<reference evidence="5" key="1">
    <citation type="journal article" date="2014" name="Int. J. Syst. Evol. Microbiol.">
        <title>Complete genome sequence of Corynebacterium casei LMG S-19264T (=DSM 44701T), isolated from a smear-ripened cheese.</title>
        <authorList>
            <consortium name="US DOE Joint Genome Institute (JGI-PGF)"/>
            <person name="Walter F."/>
            <person name="Albersmeier A."/>
            <person name="Kalinowski J."/>
            <person name="Ruckert C."/>
        </authorList>
    </citation>
    <scope>NUCLEOTIDE SEQUENCE</scope>
    <source>
        <strain evidence="5">CGMCC 1.15034</strain>
    </source>
</reference>
<keyword evidence="6" id="KW-0614">Plasmid</keyword>
<dbReference type="SMART" id="SM00345">
    <property type="entry name" value="HTH_GNTR"/>
    <property type="match status" value="1"/>
</dbReference>
<evidence type="ECO:0000256" key="2">
    <source>
        <dbReference type="ARBA" id="ARBA00023125"/>
    </source>
</evidence>
<evidence type="ECO:0000313" key="8">
    <source>
        <dbReference type="Proteomes" id="UP000625079"/>
    </source>
</evidence>
<protein>
    <submittedName>
        <fullName evidence="5">GntR family transcriptional regulator</fullName>
    </submittedName>
</protein>
<evidence type="ECO:0000259" key="4">
    <source>
        <dbReference type="PROSITE" id="PS50949"/>
    </source>
</evidence>
<dbReference type="Gene3D" id="1.10.10.10">
    <property type="entry name" value="Winged helix-like DNA-binding domain superfamily/Winged helix DNA-binding domain"/>
    <property type="match status" value="1"/>
</dbReference>
<dbReference type="Proteomes" id="UP000625079">
    <property type="component" value="Unassembled WGS sequence"/>
</dbReference>
<dbReference type="InterPro" id="IPR036390">
    <property type="entry name" value="WH_DNA-bd_sf"/>
</dbReference>
<dbReference type="InterPro" id="IPR036388">
    <property type="entry name" value="WH-like_DNA-bd_sf"/>
</dbReference>
<dbReference type="RefSeq" id="WP_128929610.1">
    <property type="nucleotide sequence ID" value="NZ_BMHC01000010.1"/>
</dbReference>
<dbReference type="Proteomes" id="UP000593880">
    <property type="component" value="Plasmid unnamed"/>
</dbReference>
<dbReference type="PRINTS" id="PR00035">
    <property type="entry name" value="HTHGNTR"/>
</dbReference>
<dbReference type="PROSITE" id="PS50949">
    <property type="entry name" value="HTH_GNTR"/>
    <property type="match status" value="1"/>
</dbReference>
<dbReference type="Gene3D" id="1.20.120.530">
    <property type="entry name" value="GntR ligand-binding domain-like"/>
    <property type="match status" value="1"/>
</dbReference>
<dbReference type="SUPFAM" id="SSF46785">
    <property type="entry name" value="Winged helix' DNA-binding domain"/>
    <property type="match status" value="1"/>
</dbReference>
<dbReference type="GO" id="GO:0003677">
    <property type="term" value="F:DNA binding"/>
    <property type="evidence" value="ECO:0007669"/>
    <property type="project" value="UniProtKB-KW"/>
</dbReference>
<dbReference type="EMBL" id="BMHC01000010">
    <property type="protein sequence ID" value="GGI27486.1"/>
    <property type="molecule type" value="Genomic_DNA"/>
</dbReference>
<evidence type="ECO:0000256" key="3">
    <source>
        <dbReference type="ARBA" id="ARBA00023163"/>
    </source>
</evidence>
<reference evidence="6 7" key="2">
    <citation type="submission" date="2018-06" db="EMBL/GenBank/DDBJ databases">
        <title>Comparative genomics of rhizobia nodulating Arachis hypogaea in China.</title>
        <authorList>
            <person name="Li Y."/>
        </authorList>
    </citation>
    <scope>NUCLEOTIDE SEQUENCE [LARGE SCALE GENOMIC DNA]</scope>
    <source>
        <strain evidence="6 7">CCBAU 51658</strain>
        <plasmid evidence="6 7">unnamed</plasmid>
    </source>
</reference>
<evidence type="ECO:0000313" key="5">
    <source>
        <dbReference type="EMBL" id="GGI27486.1"/>
    </source>
</evidence>
<dbReference type="Pfam" id="PF07729">
    <property type="entry name" value="FCD"/>
    <property type="match status" value="1"/>
</dbReference>
<dbReference type="PANTHER" id="PTHR43537">
    <property type="entry name" value="TRANSCRIPTIONAL REGULATOR, GNTR FAMILY"/>
    <property type="match status" value="1"/>
</dbReference>
<dbReference type="PANTHER" id="PTHR43537:SF41">
    <property type="entry name" value="TRANSCRIPTIONAL REGULATORY PROTEIN"/>
    <property type="match status" value="1"/>
</dbReference>
<evidence type="ECO:0000313" key="6">
    <source>
        <dbReference type="EMBL" id="QOZ64197.1"/>
    </source>
</evidence>
<dbReference type="GO" id="GO:0003700">
    <property type="term" value="F:DNA-binding transcription factor activity"/>
    <property type="evidence" value="ECO:0007669"/>
    <property type="project" value="InterPro"/>
</dbReference>
<dbReference type="InterPro" id="IPR000524">
    <property type="entry name" value="Tscrpt_reg_HTH_GntR"/>
</dbReference>
<dbReference type="OrthoDB" id="9810548at2"/>
<keyword evidence="2" id="KW-0238">DNA-binding</keyword>
<dbReference type="InterPro" id="IPR008920">
    <property type="entry name" value="TF_FadR/GntR_C"/>
</dbReference>
<keyword evidence="7" id="KW-1185">Reference proteome</keyword>
<dbReference type="SMART" id="SM00895">
    <property type="entry name" value="FCD"/>
    <property type="match status" value="1"/>
</dbReference>
<evidence type="ECO:0000313" key="7">
    <source>
        <dbReference type="Proteomes" id="UP000593880"/>
    </source>
</evidence>
<geneLocation type="plasmid" evidence="6 7">
    <name>unnamed</name>
</geneLocation>
<dbReference type="AlphaFoldDB" id="A0A410VIZ5"/>
<sequence length="218" mass="24695">MTELDNQQRPSATETVRKLLRADILAGTFAPGEQLRQEELADKFGTSRIPVREALRHLEAEGLVTLLNNRGAKVVSFTSAEVIELMEIRIALECRALRLAIPNMIQSDFDEAKRILVEYDKKSDPAQWAEMNWKFHETLYIPCNLPRLLSLIEGNYGQVSLFVRAQVSMASGKKTPQEEHVDILKACRAGNVEKAVDLLEAHISNTKKALMVQRRRSR</sequence>
<proteinExistence type="predicted"/>
<dbReference type="EMBL" id="CP030058">
    <property type="protein sequence ID" value="QOZ64197.1"/>
    <property type="molecule type" value="Genomic_DNA"/>
</dbReference>
<dbReference type="CDD" id="cd07377">
    <property type="entry name" value="WHTH_GntR"/>
    <property type="match status" value="1"/>
</dbReference>
<name>A0A410VIZ5_9BRAD</name>